<name>A0A6J5NKV1_9CAUD</name>
<reference evidence="1" key="1">
    <citation type="submission" date="2020-04" db="EMBL/GenBank/DDBJ databases">
        <authorList>
            <person name="Chiriac C."/>
            <person name="Salcher M."/>
            <person name="Ghai R."/>
            <person name="Kavagutti S V."/>
        </authorList>
    </citation>
    <scope>NUCLEOTIDE SEQUENCE</scope>
</reference>
<accession>A0A6J5NKV1</accession>
<evidence type="ECO:0000313" key="1">
    <source>
        <dbReference type="EMBL" id="CAB4157825.1"/>
    </source>
</evidence>
<gene>
    <name evidence="1" type="ORF">UFOVP691_48</name>
</gene>
<sequence>MGGGGGTHIGVGGFGGLRGAVCACGGGSSGV</sequence>
<organism evidence="1">
    <name type="scientific">uncultured Caudovirales phage</name>
    <dbReference type="NCBI Taxonomy" id="2100421"/>
    <lineage>
        <taxon>Viruses</taxon>
        <taxon>Duplodnaviria</taxon>
        <taxon>Heunggongvirae</taxon>
        <taxon>Uroviricota</taxon>
        <taxon>Caudoviricetes</taxon>
        <taxon>Peduoviridae</taxon>
        <taxon>Maltschvirus</taxon>
        <taxon>Maltschvirus maltsch</taxon>
    </lineage>
</organism>
<protein>
    <submittedName>
        <fullName evidence="1">Uncharacterized protein</fullName>
    </submittedName>
</protein>
<dbReference type="EMBL" id="LR796663">
    <property type="protein sequence ID" value="CAB4157825.1"/>
    <property type="molecule type" value="Genomic_DNA"/>
</dbReference>
<proteinExistence type="predicted"/>